<sequence length="394" mass="43197">MSCKEGWSPGLLLRPTCQSTGKIQTSDLSSPGILLCCCRFLWGLLPWGEPGVSLIPFQKDSFSLGGFSSPPLTEMGMSDDNIRGLILALSSSVFIGSSFIIKKKGLKKAGTTGIRAGSGGFSYLYEPWWWTGMVTMILGEIANFAAYAYAPAILVTPLGALSIIFSAVLAHYILEEKLHEFGVLGCILCVVGSTSIVLHAPRERDIESVKQVWQLATQSGFIVYSCMVVTMVFILIFRVVPRYGQTHMVVYIGVCSLMGSLTVMSVKAVGIAIKLTLSGMNQFMYFETWVFIIIVIVFCLTQINYLNKALDTFNTAVVSPVYYVMFTTFTILASMIMFKDWDSQNASQIVTQLCGFITIVSGTFLLLKTKDMGDETKVESPVFSPKRDPNSCPA</sequence>
<dbReference type="EMBL" id="CM042885">
    <property type="protein sequence ID" value="KAI4364311.1"/>
    <property type="molecule type" value="Genomic_DNA"/>
</dbReference>
<dbReference type="Proteomes" id="UP001057402">
    <property type="component" value="Chromosome 6"/>
</dbReference>
<organism evidence="1 2">
    <name type="scientific">Melastoma candidum</name>
    <dbReference type="NCBI Taxonomy" id="119954"/>
    <lineage>
        <taxon>Eukaryota</taxon>
        <taxon>Viridiplantae</taxon>
        <taxon>Streptophyta</taxon>
        <taxon>Embryophyta</taxon>
        <taxon>Tracheophyta</taxon>
        <taxon>Spermatophyta</taxon>
        <taxon>Magnoliopsida</taxon>
        <taxon>eudicotyledons</taxon>
        <taxon>Gunneridae</taxon>
        <taxon>Pentapetalae</taxon>
        <taxon>rosids</taxon>
        <taxon>malvids</taxon>
        <taxon>Myrtales</taxon>
        <taxon>Melastomataceae</taxon>
        <taxon>Melastomatoideae</taxon>
        <taxon>Melastomateae</taxon>
        <taxon>Melastoma</taxon>
    </lineage>
</organism>
<evidence type="ECO:0000313" key="2">
    <source>
        <dbReference type="Proteomes" id="UP001057402"/>
    </source>
</evidence>
<comment type="caution">
    <text evidence="1">The sequence shown here is derived from an EMBL/GenBank/DDBJ whole genome shotgun (WGS) entry which is preliminary data.</text>
</comment>
<accession>A0ACB9QDD7</accession>
<proteinExistence type="predicted"/>
<protein>
    <submittedName>
        <fullName evidence="1">Uncharacterized protein</fullName>
    </submittedName>
</protein>
<evidence type="ECO:0000313" key="1">
    <source>
        <dbReference type="EMBL" id="KAI4364311.1"/>
    </source>
</evidence>
<reference evidence="2" key="1">
    <citation type="journal article" date="2023" name="Front. Plant Sci.">
        <title>Chromosomal-level genome assembly of Melastoma candidum provides insights into trichome evolution.</title>
        <authorList>
            <person name="Zhong Y."/>
            <person name="Wu W."/>
            <person name="Sun C."/>
            <person name="Zou P."/>
            <person name="Liu Y."/>
            <person name="Dai S."/>
            <person name="Zhou R."/>
        </authorList>
    </citation>
    <scope>NUCLEOTIDE SEQUENCE [LARGE SCALE GENOMIC DNA]</scope>
</reference>
<keyword evidence="2" id="KW-1185">Reference proteome</keyword>
<gene>
    <name evidence="1" type="ORF">MLD38_020421</name>
</gene>
<name>A0ACB9QDD7_9MYRT</name>